<dbReference type="EMBL" id="AZMM01003716">
    <property type="protein sequence ID" value="ETJ42318.1"/>
    <property type="molecule type" value="Genomic_DNA"/>
</dbReference>
<organism evidence="1">
    <name type="scientific">human gut metagenome</name>
    <dbReference type="NCBI Taxonomy" id="408170"/>
    <lineage>
        <taxon>unclassified sequences</taxon>
        <taxon>metagenomes</taxon>
        <taxon>organismal metagenomes</taxon>
    </lineage>
</organism>
<accession>W1YII5</accession>
<sequence>MVFTYRSVVGSAYDTFAGHRDAELAHEPHD</sequence>
<feature type="non-terminal residue" evidence="1">
    <location>
        <position position="30"/>
    </location>
</feature>
<name>W1YII5_9ZZZZ</name>
<dbReference type="AlphaFoldDB" id="W1YII5"/>
<proteinExistence type="predicted"/>
<comment type="caution">
    <text evidence="1">The sequence shown here is derived from an EMBL/GenBank/DDBJ whole genome shotgun (WGS) entry which is preliminary data.</text>
</comment>
<protein>
    <submittedName>
        <fullName evidence="1">Uncharacterized protein</fullName>
    </submittedName>
</protein>
<gene>
    <name evidence="1" type="ORF">Q604_UNBC03716G0001</name>
</gene>
<evidence type="ECO:0000313" key="1">
    <source>
        <dbReference type="EMBL" id="ETJ42318.1"/>
    </source>
</evidence>
<reference evidence="1" key="1">
    <citation type="submission" date="2013-12" db="EMBL/GenBank/DDBJ databases">
        <title>A Varibaculum cambriense genome reconstructed from a premature infant gut community with otherwise low bacterial novelty that shifts toward anaerobic metabolism during the third week of life.</title>
        <authorList>
            <person name="Brown C.T."/>
            <person name="Sharon I."/>
            <person name="Thomas B.C."/>
            <person name="Castelle C.J."/>
            <person name="Morowitz M.J."/>
            <person name="Banfield J.F."/>
        </authorList>
    </citation>
    <scope>NUCLEOTIDE SEQUENCE</scope>
</reference>